<dbReference type="PIRSF" id="PIRSF006078">
    <property type="entry name" value="GlxK"/>
    <property type="match status" value="1"/>
</dbReference>
<comment type="caution">
    <text evidence="5">The sequence shown here is derived from an EMBL/GenBank/DDBJ whole genome shotgun (WGS) entry which is preliminary data.</text>
</comment>
<dbReference type="AlphaFoldDB" id="A0A916S1L6"/>
<organism evidence="5 6">
    <name type="scientific">Ornithinibacillus halotolerans</name>
    <dbReference type="NCBI Taxonomy" id="1274357"/>
    <lineage>
        <taxon>Bacteria</taxon>
        <taxon>Bacillati</taxon>
        <taxon>Bacillota</taxon>
        <taxon>Bacilli</taxon>
        <taxon>Bacillales</taxon>
        <taxon>Bacillaceae</taxon>
        <taxon>Ornithinibacillus</taxon>
    </lineage>
</organism>
<dbReference type="RefSeq" id="WP_188384907.1">
    <property type="nucleotide sequence ID" value="NZ_BMEY01000011.1"/>
</dbReference>
<dbReference type="InterPro" id="IPR004381">
    <property type="entry name" value="Glycerate_kinase"/>
</dbReference>
<dbReference type="Gene3D" id="3.40.50.10350">
    <property type="entry name" value="Glycerate kinase, domain 1"/>
    <property type="match status" value="1"/>
</dbReference>
<gene>
    <name evidence="5" type="ORF">GCM10008025_24040</name>
</gene>
<dbReference type="SUPFAM" id="SSF110738">
    <property type="entry name" value="Glycerate kinase I"/>
    <property type="match status" value="1"/>
</dbReference>
<sequence length="384" mass="40628">MNIVLAPDSFKGSLTALEATNTMKRAIESLGKGDQIIEKPMADGGEGTVDAILSASGGKKVPFTCKGPLGNEMNTYYAVINHTTAVIEIANIAGLTQVDKGMRNPLHTTTYGLGEAIKDALDRSCTKVIIGLGGSATNDCGLGMLSALGMKAYDEKGEEVGIYGRDLLRVDRVDIDHLDERLKNIQIQVACDVENPLTGENGASTVYGPQKGASAEQVAMFDQAMERFSRLVDPDKTVLSLTPGAGAAGGLGFAFLALGATLVSGAQLVGEITRVEEAIQQADLVITGEGQSDEQTLYGKAPGYIAELANKHHVPVILISGSLKGNVDPLLERFDGCFSIINEPLRIEECLVRAEELLYNQTKQIIHLTHRLTGISTPDASSGA</sequence>
<evidence type="ECO:0000313" key="5">
    <source>
        <dbReference type="EMBL" id="GGA79812.1"/>
    </source>
</evidence>
<dbReference type="PANTHER" id="PTHR21599:SF0">
    <property type="entry name" value="GLYCERATE KINASE"/>
    <property type="match status" value="1"/>
</dbReference>
<evidence type="ECO:0000256" key="4">
    <source>
        <dbReference type="PIRNR" id="PIRNR006078"/>
    </source>
</evidence>
<comment type="similarity">
    <text evidence="1 4">Belongs to the glycerate kinase type-1 family.</text>
</comment>
<dbReference type="EMBL" id="BMEY01000011">
    <property type="protein sequence ID" value="GGA79812.1"/>
    <property type="molecule type" value="Genomic_DNA"/>
</dbReference>
<keyword evidence="2 4" id="KW-0808">Transferase</keyword>
<evidence type="ECO:0000256" key="2">
    <source>
        <dbReference type="ARBA" id="ARBA00022679"/>
    </source>
</evidence>
<dbReference type="InterPro" id="IPR018197">
    <property type="entry name" value="Glycerate_kinase_RE-like"/>
</dbReference>
<dbReference type="NCBIfam" id="TIGR00045">
    <property type="entry name" value="glycerate kinase"/>
    <property type="match status" value="1"/>
</dbReference>
<keyword evidence="3 4" id="KW-0418">Kinase</keyword>
<reference evidence="5" key="2">
    <citation type="submission" date="2020-09" db="EMBL/GenBank/DDBJ databases">
        <authorList>
            <person name="Sun Q."/>
            <person name="Zhou Y."/>
        </authorList>
    </citation>
    <scope>NUCLEOTIDE SEQUENCE</scope>
    <source>
        <strain evidence="5">CGMCC 1.12408</strain>
    </source>
</reference>
<dbReference type="InterPro" id="IPR036129">
    <property type="entry name" value="Glycerate_kinase_sf"/>
</dbReference>
<evidence type="ECO:0000256" key="3">
    <source>
        <dbReference type="ARBA" id="ARBA00022777"/>
    </source>
</evidence>
<accession>A0A916S1L6</accession>
<reference evidence="5" key="1">
    <citation type="journal article" date="2014" name="Int. J. Syst. Evol. Microbiol.">
        <title>Complete genome sequence of Corynebacterium casei LMG S-19264T (=DSM 44701T), isolated from a smear-ripened cheese.</title>
        <authorList>
            <consortium name="US DOE Joint Genome Institute (JGI-PGF)"/>
            <person name="Walter F."/>
            <person name="Albersmeier A."/>
            <person name="Kalinowski J."/>
            <person name="Ruckert C."/>
        </authorList>
    </citation>
    <scope>NUCLEOTIDE SEQUENCE</scope>
    <source>
        <strain evidence="5">CGMCC 1.12408</strain>
    </source>
</reference>
<dbReference type="Pfam" id="PF02595">
    <property type="entry name" value="Gly_kinase"/>
    <property type="match status" value="1"/>
</dbReference>
<dbReference type="Proteomes" id="UP000613512">
    <property type="component" value="Unassembled WGS sequence"/>
</dbReference>
<dbReference type="InterPro" id="IPR018193">
    <property type="entry name" value="Glyc_kinase_flavodox-like_fold"/>
</dbReference>
<proteinExistence type="inferred from homology"/>
<dbReference type="Gene3D" id="3.90.1510.10">
    <property type="entry name" value="Glycerate kinase, domain 2"/>
    <property type="match status" value="1"/>
</dbReference>
<protein>
    <submittedName>
        <fullName evidence="5">Glycerate kinase</fullName>
    </submittedName>
</protein>
<dbReference type="GO" id="GO:0031388">
    <property type="term" value="P:organic acid phosphorylation"/>
    <property type="evidence" value="ECO:0007669"/>
    <property type="project" value="UniProtKB-UniRule"/>
</dbReference>
<evidence type="ECO:0000256" key="1">
    <source>
        <dbReference type="ARBA" id="ARBA00006284"/>
    </source>
</evidence>
<evidence type="ECO:0000313" key="6">
    <source>
        <dbReference type="Proteomes" id="UP000613512"/>
    </source>
</evidence>
<dbReference type="GO" id="GO:0008887">
    <property type="term" value="F:glycerate kinase activity"/>
    <property type="evidence" value="ECO:0007669"/>
    <property type="project" value="UniProtKB-UniRule"/>
</dbReference>
<keyword evidence="6" id="KW-1185">Reference proteome</keyword>
<name>A0A916S1L6_9BACI</name>
<dbReference type="PANTHER" id="PTHR21599">
    <property type="entry name" value="GLYCERATE KINASE"/>
    <property type="match status" value="1"/>
</dbReference>